<comment type="caution">
    <text evidence="1">The sequence shown here is derived from an EMBL/GenBank/DDBJ whole genome shotgun (WGS) entry which is preliminary data.</text>
</comment>
<evidence type="ECO:0000313" key="1">
    <source>
        <dbReference type="EMBL" id="OGD68536.1"/>
    </source>
</evidence>
<name>A0A1F5EMT4_9BACT</name>
<sequence>MEKAISPIRQLLLWCRTATLKLFAVIRGSRVRETWLFGIRRVTRQVITDLFNITLIKKLSIIAFIPFKIFIKTVKI</sequence>
<gene>
    <name evidence="1" type="ORF">A3E89_01415</name>
</gene>
<organism evidence="1 2">
    <name type="scientific">Candidatus Campbellbacteria bacterium RIFCSPHIGHO2_12_FULL_35_10</name>
    <dbReference type="NCBI Taxonomy" id="1797578"/>
    <lineage>
        <taxon>Bacteria</taxon>
        <taxon>Candidatus Campbelliibacteriota</taxon>
    </lineage>
</organism>
<proteinExistence type="predicted"/>
<dbReference type="EMBL" id="MFAA01000031">
    <property type="protein sequence ID" value="OGD68536.1"/>
    <property type="molecule type" value="Genomic_DNA"/>
</dbReference>
<protein>
    <submittedName>
        <fullName evidence="1">Uncharacterized protein</fullName>
    </submittedName>
</protein>
<evidence type="ECO:0000313" key="2">
    <source>
        <dbReference type="Proteomes" id="UP000185891"/>
    </source>
</evidence>
<dbReference type="Proteomes" id="UP000185891">
    <property type="component" value="Unassembled WGS sequence"/>
</dbReference>
<accession>A0A1F5EMT4</accession>
<reference evidence="1 2" key="1">
    <citation type="journal article" date="2016" name="Nat. Commun.">
        <title>Thousands of microbial genomes shed light on interconnected biogeochemical processes in an aquifer system.</title>
        <authorList>
            <person name="Anantharaman K."/>
            <person name="Brown C.T."/>
            <person name="Hug L.A."/>
            <person name="Sharon I."/>
            <person name="Castelle C.J."/>
            <person name="Probst A.J."/>
            <person name="Thomas B.C."/>
            <person name="Singh A."/>
            <person name="Wilkins M.J."/>
            <person name="Karaoz U."/>
            <person name="Brodie E.L."/>
            <person name="Williams K.H."/>
            <person name="Hubbard S.S."/>
            <person name="Banfield J.F."/>
        </authorList>
    </citation>
    <scope>NUCLEOTIDE SEQUENCE [LARGE SCALE GENOMIC DNA]</scope>
</reference>
<dbReference type="AlphaFoldDB" id="A0A1F5EMT4"/>